<organism evidence="1">
    <name type="scientific">mine drainage metagenome</name>
    <dbReference type="NCBI Taxonomy" id="410659"/>
    <lineage>
        <taxon>unclassified sequences</taxon>
        <taxon>metagenomes</taxon>
        <taxon>ecological metagenomes</taxon>
    </lineage>
</organism>
<accession>T1BZT8</accession>
<reference evidence="1" key="1">
    <citation type="submission" date="2013-08" db="EMBL/GenBank/DDBJ databases">
        <authorList>
            <person name="Mendez C."/>
            <person name="Richter M."/>
            <person name="Ferrer M."/>
            <person name="Sanchez J."/>
        </authorList>
    </citation>
    <scope>NUCLEOTIDE SEQUENCE</scope>
</reference>
<protein>
    <submittedName>
        <fullName evidence="1">Secreted protein</fullName>
    </submittedName>
</protein>
<reference evidence="1" key="2">
    <citation type="journal article" date="2014" name="ISME J.">
        <title>Microbial stratification in low pH oxic and suboxic macroscopic growths along an acid mine drainage.</title>
        <authorList>
            <person name="Mendez-Garcia C."/>
            <person name="Mesa V."/>
            <person name="Sprenger R.R."/>
            <person name="Richter M."/>
            <person name="Diez M.S."/>
            <person name="Solano J."/>
            <person name="Bargiela R."/>
            <person name="Golyshina O.V."/>
            <person name="Manteca A."/>
            <person name="Ramos J.L."/>
            <person name="Gallego J.R."/>
            <person name="Llorente I."/>
            <person name="Martins Dos Santos V.A."/>
            <person name="Jensen O.N."/>
            <person name="Pelaez A.I."/>
            <person name="Sanchez J."/>
            <person name="Ferrer M."/>
        </authorList>
    </citation>
    <scope>NUCLEOTIDE SEQUENCE</scope>
</reference>
<dbReference type="EMBL" id="AUZX01003373">
    <property type="protein sequence ID" value="EQD74068.1"/>
    <property type="molecule type" value="Genomic_DNA"/>
</dbReference>
<proteinExistence type="predicted"/>
<sequence>STTWTDRYVGVPFPTAGMSFVATANSLDSIPAPVLDRCEVLQVPA</sequence>
<gene>
    <name evidence="1" type="ORF">B1A_04634</name>
</gene>
<comment type="caution">
    <text evidence="1">The sequence shown here is derived from an EMBL/GenBank/DDBJ whole genome shotgun (WGS) entry which is preliminary data.</text>
</comment>
<name>T1BZT8_9ZZZZ</name>
<dbReference type="Gene3D" id="3.40.50.300">
    <property type="entry name" value="P-loop containing nucleotide triphosphate hydrolases"/>
    <property type="match status" value="1"/>
</dbReference>
<feature type="non-terminal residue" evidence="1">
    <location>
        <position position="1"/>
    </location>
</feature>
<dbReference type="AlphaFoldDB" id="T1BZT8"/>
<dbReference type="InterPro" id="IPR027417">
    <property type="entry name" value="P-loop_NTPase"/>
</dbReference>
<evidence type="ECO:0000313" key="1">
    <source>
        <dbReference type="EMBL" id="EQD74068.1"/>
    </source>
</evidence>